<dbReference type="PANTHER" id="PTHR30093:SF47">
    <property type="entry name" value="TYPE IV PILUS NON-CORE MINOR PILIN PILE"/>
    <property type="match status" value="1"/>
</dbReference>
<evidence type="ECO:0000313" key="4">
    <source>
        <dbReference type="Proteomes" id="UP001549691"/>
    </source>
</evidence>
<keyword evidence="1" id="KW-0488">Methylation</keyword>
<sequence length="162" mass="18312">MQSAPRHRRLGFTLIEMLVALAILGLLASIVVPIAQVSIQRTKEQELRLALREIRTALDAYKLAADQGAIQRTIDSSGYPKDLNELVLGAMDQRNAKGQKMFFLRRIPRDPFADDPQLPDAETWGLRSYASEAEDPREGIDVYDVFSRSTIQGLNGIPYRRW</sequence>
<dbReference type="EMBL" id="JBEWZI010000008">
    <property type="protein sequence ID" value="MET7014386.1"/>
    <property type="molecule type" value="Genomic_DNA"/>
</dbReference>
<dbReference type="Pfam" id="PF07963">
    <property type="entry name" value="N_methyl"/>
    <property type="match status" value="1"/>
</dbReference>
<reference evidence="3 4" key="1">
    <citation type="submission" date="2024-07" db="EMBL/GenBank/DDBJ databases">
        <title>Uliginosibacterium flavum JJ3220;KACC:17644.</title>
        <authorList>
            <person name="Kim M.K."/>
        </authorList>
    </citation>
    <scope>NUCLEOTIDE SEQUENCE [LARGE SCALE GENOMIC DNA]</scope>
    <source>
        <strain evidence="3 4">KACC:17644</strain>
    </source>
</reference>
<accession>A0ABV2TKE1</accession>
<name>A0ABV2TKE1_9RHOO</name>
<keyword evidence="2" id="KW-1133">Transmembrane helix</keyword>
<evidence type="ECO:0000256" key="2">
    <source>
        <dbReference type="SAM" id="Phobius"/>
    </source>
</evidence>
<organism evidence="3 4">
    <name type="scientific">Uliginosibacterium flavum</name>
    <dbReference type="NCBI Taxonomy" id="1396831"/>
    <lineage>
        <taxon>Bacteria</taxon>
        <taxon>Pseudomonadati</taxon>
        <taxon>Pseudomonadota</taxon>
        <taxon>Betaproteobacteria</taxon>
        <taxon>Rhodocyclales</taxon>
        <taxon>Zoogloeaceae</taxon>
        <taxon>Uliginosibacterium</taxon>
    </lineage>
</organism>
<dbReference type="SUPFAM" id="SSF54523">
    <property type="entry name" value="Pili subunits"/>
    <property type="match status" value="1"/>
</dbReference>
<feature type="transmembrane region" description="Helical" evidence="2">
    <location>
        <begin position="12"/>
        <end position="35"/>
    </location>
</feature>
<keyword evidence="2" id="KW-0812">Transmembrane</keyword>
<dbReference type="NCBIfam" id="TIGR02532">
    <property type="entry name" value="IV_pilin_GFxxxE"/>
    <property type="match status" value="1"/>
</dbReference>
<evidence type="ECO:0000313" key="3">
    <source>
        <dbReference type="EMBL" id="MET7014386.1"/>
    </source>
</evidence>
<keyword evidence="4" id="KW-1185">Reference proteome</keyword>
<dbReference type="PRINTS" id="PR00813">
    <property type="entry name" value="BCTERIALGSPG"/>
</dbReference>
<dbReference type="Gene3D" id="3.30.700.10">
    <property type="entry name" value="Glycoprotein, Type 4 Pilin"/>
    <property type="match status" value="1"/>
</dbReference>
<comment type="caution">
    <text evidence="3">The sequence shown here is derived from an EMBL/GenBank/DDBJ whole genome shotgun (WGS) entry which is preliminary data.</text>
</comment>
<dbReference type="PANTHER" id="PTHR30093">
    <property type="entry name" value="GENERAL SECRETION PATHWAY PROTEIN G"/>
    <property type="match status" value="1"/>
</dbReference>
<dbReference type="InterPro" id="IPR012902">
    <property type="entry name" value="N_methyl_site"/>
</dbReference>
<dbReference type="RefSeq" id="WP_354600848.1">
    <property type="nucleotide sequence ID" value="NZ_JBEWZI010000008.1"/>
</dbReference>
<proteinExistence type="predicted"/>
<evidence type="ECO:0000256" key="1">
    <source>
        <dbReference type="ARBA" id="ARBA00022481"/>
    </source>
</evidence>
<dbReference type="InterPro" id="IPR000983">
    <property type="entry name" value="Bac_GSPG_pilin"/>
</dbReference>
<protein>
    <submittedName>
        <fullName evidence="3">Type II secretion system protein</fullName>
    </submittedName>
</protein>
<dbReference type="Proteomes" id="UP001549691">
    <property type="component" value="Unassembled WGS sequence"/>
</dbReference>
<dbReference type="InterPro" id="IPR045584">
    <property type="entry name" value="Pilin-like"/>
</dbReference>
<gene>
    <name evidence="3" type="ORF">ABXR19_09310</name>
</gene>
<keyword evidence="2" id="KW-0472">Membrane</keyword>